<gene>
    <name evidence="2" type="ORF">AALO_G00139270</name>
</gene>
<evidence type="ECO:0000256" key="1">
    <source>
        <dbReference type="SAM" id="MobiDB-lite"/>
    </source>
</evidence>
<protein>
    <submittedName>
        <fullName evidence="2">Uncharacterized protein</fullName>
    </submittedName>
</protein>
<comment type="caution">
    <text evidence="2">The sequence shown here is derived from an EMBL/GenBank/DDBJ whole genome shotgun (WGS) entry which is preliminary data.</text>
</comment>
<evidence type="ECO:0000313" key="2">
    <source>
        <dbReference type="EMBL" id="KAG5274706.1"/>
    </source>
</evidence>
<name>A0AAV6GPC8_9TELE</name>
<feature type="non-terminal residue" evidence="2">
    <location>
        <position position="51"/>
    </location>
</feature>
<organism evidence="2 3">
    <name type="scientific">Alosa alosa</name>
    <name type="common">allis shad</name>
    <dbReference type="NCBI Taxonomy" id="278164"/>
    <lineage>
        <taxon>Eukaryota</taxon>
        <taxon>Metazoa</taxon>
        <taxon>Chordata</taxon>
        <taxon>Craniata</taxon>
        <taxon>Vertebrata</taxon>
        <taxon>Euteleostomi</taxon>
        <taxon>Actinopterygii</taxon>
        <taxon>Neopterygii</taxon>
        <taxon>Teleostei</taxon>
        <taxon>Clupei</taxon>
        <taxon>Clupeiformes</taxon>
        <taxon>Clupeoidei</taxon>
        <taxon>Clupeidae</taxon>
        <taxon>Alosa</taxon>
    </lineage>
</organism>
<feature type="compositionally biased region" description="Polar residues" evidence="1">
    <location>
        <begin position="30"/>
        <end position="51"/>
    </location>
</feature>
<feature type="region of interest" description="Disordered" evidence="1">
    <location>
        <begin position="19"/>
        <end position="51"/>
    </location>
</feature>
<keyword evidence="3" id="KW-1185">Reference proteome</keyword>
<dbReference type="AlphaFoldDB" id="A0AAV6GPC8"/>
<feature type="compositionally biased region" description="Basic and acidic residues" evidence="1">
    <location>
        <begin position="19"/>
        <end position="28"/>
    </location>
</feature>
<sequence>MFSVSLKCRLGVIRRRIKDDSPYSKGNKDSAGTENSLTSHRQSIPGTLPTC</sequence>
<proteinExistence type="predicted"/>
<evidence type="ECO:0000313" key="3">
    <source>
        <dbReference type="Proteomes" id="UP000823561"/>
    </source>
</evidence>
<dbReference type="Proteomes" id="UP000823561">
    <property type="component" value="Chromosome 10"/>
</dbReference>
<accession>A0AAV6GPC8</accession>
<dbReference type="EMBL" id="JADWDJ010000010">
    <property type="protein sequence ID" value="KAG5274706.1"/>
    <property type="molecule type" value="Genomic_DNA"/>
</dbReference>
<reference evidence="2" key="1">
    <citation type="submission" date="2020-10" db="EMBL/GenBank/DDBJ databases">
        <title>Chromosome-scale genome assembly of the Allis shad, Alosa alosa.</title>
        <authorList>
            <person name="Margot Z."/>
            <person name="Christophe K."/>
            <person name="Cabau C."/>
            <person name="Louis A."/>
            <person name="Berthelot C."/>
            <person name="Parey E."/>
            <person name="Roest Crollius H."/>
            <person name="Montfort J."/>
            <person name="Robinson-Rechavi M."/>
            <person name="Bucao C."/>
            <person name="Bouchez O."/>
            <person name="Gislard M."/>
            <person name="Lluch J."/>
            <person name="Milhes M."/>
            <person name="Lampietro C."/>
            <person name="Lopez Roques C."/>
            <person name="Donnadieu C."/>
            <person name="Braasch I."/>
            <person name="Desvignes T."/>
            <person name="Postlethwait J."/>
            <person name="Bobe J."/>
            <person name="Guiguen Y."/>
        </authorList>
    </citation>
    <scope>NUCLEOTIDE SEQUENCE</scope>
    <source>
        <strain evidence="2">M-15738</strain>
        <tissue evidence="2">Blood</tissue>
    </source>
</reference>